<keyword evidence="7" id="KW-1185">Reference proteome</keyword>
<dbReference type="Proteomes" id="UP001595773">
    <property type="component" value="Unassembled WGS sequence"/>
</dbReference>
<dbReference type="InterPro" id="IPR028082">
    <property type="entry name" value="Peripla_BP_I"/>
</dbReference>
<accession>A0ABV8R0V3</accession>
<dbReference type="SUPFAM" id="SSF47413">
    <property type="entry name" value="lambda repressor-like DNA-binding domains"/>
    <property type="match status" value="1"/>
</dbReference>
<keyword evidence="1" id="KW-0678">Repressor</keyword>
<reference evidence="7" key="1">
    <citation type="journal article" date="2019" name="Int. J. Syst. Evol. Microbiol.">
        <title>The Global Catalogue of Microorganisms (GCM) 10K type strain sequencing project: providing services to taxonomists for standard genome sequencing and annotation.</title>
        <authorList>
            <consortium name="The Broad Institute Genomics Platform"/>
            <consortium name="The Broad Institute Genome Sequencing Center for Infectious Disease"/>
            <person name="Wu L."/>
            <person name="Ma J."/>
        </authorList>
    </citation>
    <scope>NUCLEOTIDE SEQUENCE [LARGE SCALE GENOMIC DNA]</scope>
    <source>
        <strain evidence="7">CGMCC 1.10698</strain>
    </source>
</reference>
<comment type="caution">
    <text evidence="6">The sequence shown here is derived from an EMBL/GenBank/DDBJ whole genome shotgun (WGS) entry which is preliminary data.</text>
</comment>
<sequence length="341" mass="35865">MATIRDVAAAAGVSVSTASRVIAGNPATSPASRAQVTAAVKALDFRPNTQAQSLRSTRTNSLGLLVSDVRNPFFADLAHAAEQAGLDAGYVTLLGNANERVDQQDRYLNTLIQRRVDGILLTPHGDGSGAIADIVRRGIPTVFVDRTVDGVDVPTVTTDSNKGIQQAVQHLSSMGHTRIGFISGPQSTSTGRERWAAYTNALAMSSLAADVELVYFGDYQTASGAAGMQKLMNLQTPPTAVIAADSLMAMGAISCVHEMKLKIGRDVALIAFDDIEMFTLLDPSLTVVSNNVHEMGKLAVGLLIDVIGGRNPQSIVLPSELIIRSSTSSAEQAGSIITRGH</sequence>
<evidence type="ECO:0000259" key="5">
    <source>
        <dbReference type="PROSITE" id="PS50932"/>
    </source>
</evidence>
<protein>
    <submittedName>
        <fullName evidence="6">LacI family DNA-binding transcriptional regulator</fullName>
    </submittedName>
</protein>
<dbReference type="Pfam" id="PF00356">
    <property type="entry name" value="LacI"/>
    <property type="match status" value="1"/>
</dbReference>
<dbReference type="PROSITE" id="PS00356">
    <property type="entry name" value="HTH_LACI_1"/>
    <property type="match status" value="1"/>
</dbReference>
<evidence type="ECO:0000256" key="4">
    <source>
        <dbReference type="ARBA" id="ARBA00023163"/>
    </source>
</evidence>
<dbReference type="RefSeq" id="WP_230068175.1">
    <property type="nucleotide sequence ID" value="NZ_BAABLL010000007.1"/>
</dbReference>
<evidence type="ECO:0000256" key="1">
    <source>
        <dbReference type="ARBA" id="ARBA00022491"/>
    </source>
</evidence>
<proteinExistence type="predicted"/>
<dbReference type="PANTHER" id="PTHR30146">
    <property type="entry name" value="LACI-RELATED TRANSCRIPTIONAL REPRESSOR"/>
    <property type="match status" value="1"/>
</dbReference>
<evidence type="ECO:0000256" key="3">
    <source>
        <dbReference type="ARBA" id="ARBA00023125"/>
    </source>
</evidence>
<evidence type="ECO:0000313" key="7">
    <source>
        <dbReference type="Proteomes" id="UP001595773"/>
    </source>
</evidence>
<dbReference type="PANTHER" id="PTHR30146:SF148">
    <property type="entry name" value="HTH-TYPE TRANSCRIPTIONAL REPRESSOR PURR-RELATED"/>
    <property type="match status" value="1"/>
</dbReference>
<dbReference type="PROSITE" id="PS50932">
    <property type="entry name" value="HTH_LACI_2"/>
    <property type="match status" value="1"/>
</dbReference>
<dbReference type="SUPFAM" id="SSF53822">
    <property type="entry name" value="Periplasmic binding protein-like I"/>
    <property type="match status" value="1"/>
</dbReference>
<dbReference type="Gene3D" id="3.40.50.2300">
    <property type="match status" value="2"/>
</dbReference>
<keyword evidence="4" id="KW-0804">Transcription</keyword>
<dbReference type="EMBL" id="JBHSCQ010000009">
    <property type="protein sequence ID" value="MFC4265555.1"/>
    <property type="molecule type" value="Genomic_DNA"/>
</dbReference>
<dbReference type="Gene3D" id="1.10.260.40">
    <property type="entry name" value="lambda repressor-like DNA-binding domains"/>
    <property type="match status" value="1"/>
</dbReference>
<organism evidence="6 7">
    <name type="scientific">Arthrobacter cryoconiti</name>
    <dbReference type="NCBI Taxonomy" id="748907"/>
    <lineage>
        <taxon>Bacteria</taxon>
        <taxon>Bacillati</taxon>
        <taxon>Actinomycetota</taxon>
        <taxon>Actinomycetes</taxon>
        <taxon>Micrococcales</taxon>
        <taxon>Micrococcaceae</taxon>
        <taxon>Arthrobacter</taxon>
    </lineage>
</organism>
<dbReference type="InterPro" id="IPR046335">
    <property type="entry name" value="LacI/GalR-like_sensor"/>
</dbReference>
<evidence type="ECO:0000256" key="2">
    <source>
        <dbReference type="ARBA" id="ARBA00023015"/>
    </source>
</evidence>
<gene>
    <name evidence="6" type="ORF">ACFOW9_08075</name>
</gene>
<keyword evidence="3 6" id="KW-0238">DNA-binding</keyword>
<name>A0ABV8R0V3_9MICC</name>
<keyword evidence="2" id="KW-0805">Transcription regulation</keyword>
<dbReference type="InterPro" id="IPR000843">
    <property type="entry name" value="HTH_LacI"/>
</dbReference>
<evidence type="ECO:0000313" key="6">
    <source>
        <dbReference type="EMBL" id="MFC4265555.1"/>
    </source>
</evidence>
<dbReference type="InterPro" id="IPR010982">
    <property type="entry name" value="Lambda_DNA-bd_dom_sf"/>
</dbReference>
<dbReference type="SMART" id="SM00354">
    <property type="entry name" value="HTH_LACI"/>
    <property type="match status" value="1"/>
</dbReference>
<dbReference type="CDD" id="cd01392">
    <property type="entry name" value="HTH_LacI"/>
    <property type="match status" value="1"/>
</dbReference>
<dbReference type="Pfam" id="PF13377">
    <property type="entry name" value="Peripla_BP_3"/>
    <property type="match status" value="1"/>
</dbReference>
<feature type="domain" description="HTH lacI-type" evidence="5">
    <location>
        <begin position="2"/>
        <end position="56"/>
    </location>
</feature>
<dbReference type="GO" id="GO:0003677">
    <property type="term" value="F:DNA binding"/>
    <property type="evidence" value="ECO:0007669"/>
    <property type="project" value="UniProtKB-KW"/>
</dbReference>